<evidence type="ECO:0000313" key="10">
    <source>
        <dbReference type="Proteomes" id="UP000229334"/>
    </source>
</evidence>
<keyword evidence="5 7" id="KW-1133">Transmembrane helix</keyword>
<dbReference type="Gene3D" id="1.20.144.10">
    <property type="entry name" value="Phosphatidic acid phosphatase type 2/haloperoxidase"/>
    <property type="match status" value="1"/>
</dbReference>
<dbReference type="InterPro" id="IPR036938">
    <property type="entry name" value="PAP2/HPO_sf"/>
</dbReference>
<evidence type="ECO:0000256" key="5">
    <source>
        <dbReference type="ARBA" id="ARBA00022989"/>
    </source>
</evidence>
<protein>
    <recommendedName>
        <fullName evidence="8">Phosphatidic acid phosphatase type 2/haloperoxidase domain-containing protein</fullName>
    </recommendedName>
</protein>
<gene>
    <name evidence="9" type="ORF">COX02_01585</name>
</gene>
<evidence type="ECO:0000256" key="7">
    <source>
        <dbReference type="SAM" id="Phobius"/>
    </source>
</evidence>
<keyword evidence="3 7" id="KW-0812">Transmembrane</keyword>
<dbReference type="SMART" id="SM00014">
    <property type="entry name" value="acidPPc"/>
    <property type="match status" value="1"/>
</dbReference>
<comment type="caution">
    <text evidence="9">The sequence shown here is derived from an EMBL/GenBank/DDBJ whole genome shotgun (WGS) entry which is preliminary data.</text>
</comment>
<evidence type="ECO:0000256" key="3">
    <source>
        <dbReference type="ARBA" id="ARBA00022692"/>
    </source>
</evidence>
<evidence type="ECO:0000313" key="9">
    <source>
        <dbReference type="EMBL" id="PIP58206.1"/>
    </source>
</evidence>
<evidence type="ECO:0000256" key="4">
    <source>
        <dbReference type="ARBA" id="ARBA00022801"/>
    </source>
</evidence>
<dbReference type="InterPro" id="IPR000326">
    <property type="entry name" value="PAP2/HPO"/>
</dbReference>
<dbReference type="EMBL" id="PCSX01000025">
    <property type="protein sequence ID" value="PIP58206.1"/>
    <property type="molecule type" value="Genomic_DNA"/>
</dbReference>
<keyword evidence="2" id="KW-1003">Cell membrane</keyword>
<dbReference type="Pfam" id="PF01569">
    <property type="entry name" value="PAP2"/>
    <property type="match status" value="1"/>
</dbReference>
<name>A0A2H0BKK0_9BACT</name>
<evidence type="ECO:0000256" key="2">
    <source>
        <dbReference type="ARBA" id="ARBA00022475"/>
    </source>
</evidence>
<evidence type="ECO:0000259" key="8">
    <source>
        <dbReference type="SMART" id="SM00014"/>
    </source>
</evidence>
<accession>A0A2H0BKK0</accession>
<proteinExistence type="predicted"/>
<dbReference type="AlphaFoldDB" id="A0A2H0BKK0"/>
<dbReference type="GO" id="GO:0005886">
    <property type="term" value="C:plasma membrane"/>
    <property type="evidence" value="ECO:0007669"/>
    <property type="project" value="UniProtKB-SubCell"/>
</dbReference>
<sequence length="175" mass="19821">MDKIIFLFLYHLSGQNFWFDQIILFLAQVFPYFVVGGILLWCLFKFKRPLVALLWFDVVFISAVFTWFLASLLKYNLVSPRPFIFWSKLQPLFLTGGLDSFPSGHAVFLGALAGGLLVLNRRFGIGIFSVALLIGLARVIAGVHWPSDVVAGLLFGTLISYWLVFLVHHLRIGLK</sequence>
<dbReference type="GO" id="GO:0016787">
    <property type="term" value="F:hydrolase activity"/>
    <property type="evidence" value="ECO:0007669"/>
    <property type="project" value="UniProtKB-KW"/>
</dbReference>
<feature type="transmembrane region" description="Helical" evidence="7">
    <location>
        <begin position="93"/>
        <end position="118"/>
    </location>
</feature>
<dbReference type="Proteomes" id="UP000229334">
    <property type="component" value="Unassembled WGS sequence"/>
</dbReference>
<dbReference type="PANTHER" id="PTHR14969">
    <property type="entry name" value="SPHINGOSINE-1-PHOSPHATE PHOSPHOHYDROLASE"/>
    <property type="match status" value="1"/>
</dbReference>
<feature type="transmembrane region" description="Helical" evidence="7">
    <location>
        <begin position="149"/>
        <end position="167"/>
    </location>
</feature>
<feature type="transmembrane region" description="Helical" evidence="7">
    <location>
        <begin position="125"/>
        <end position="143"/>
    </location>
</feature>
<feature type="transmembrane region" description="Helical" evidence="7">
    <location>
        <begin position="22"/>
        <end position="44"/>
    </location>
</feature>
<dbReference type="SUPFAM" id="SSF48317">
    <property type="entry name" value="Acid phosphatase/Vanadium-dependent haloperoxidase"/>
    <property type="match status" value="1"/>
</dbReference>
<keyword evidence="4" id="KW-0378">Hydrolase</keyword>
<keyword evidence="6 7" id="KW-0472">Membrane</keyword>
<evidence type="ECO:0000256" key="1">
    <source>
        <dbReference type="ARBA" id="ARBA00004651"/>
    </source>
</evidence>
<evidence type="ECO:0000256" key="6">
    <source>
        <dbReference type="ARBA" id="ARBA00023136"/>
    </source>
</evidence>
<comment type="subcellular location">
    <subcellularLocation>
        <location evidence="1">Cell membrane</location>
        <topology evidence="1">Multi-pass membrane protein</topology>
    </subcellularLocation>
</comment>
<feature type="domain" description="Phosphatidic acid phosphatase type 2/haloperoxidase" evidence="8">
    <location>
        <begin position="55"/>
        <end position="164"/>
    </location>
</feature>
<reference evidence="9 10" key="1">
    <citation type="submission" date="2017-09" db="EMBL/GenBank/DDBJ databases">
        <title>Depth-based differentiation of microbial function through sediment-hosted aquifers and enrichment of novel symbionts in the deep terrestrial subsurface.</title>
        <authorList>
            <person name="Probst A.J."/>
            <person name="Ladd B."/>
            <person name="Jarett J.K."/>
            <person name="Geller-Mcgrath D.E."/>
            <person name="Sieber C.M."/>
            <person name="Emerson J.B."/>
            <person name="Anantharaman K."/>
            <person name="Thomas B.C."/>
            <person name="Malmstrom R."/>
            <person name="Stieglmeier M."/>
            <person name="Klingl A."/>
            <person name="Woyke T."/>
            <person name="Ryan C.M."/>
            <person name="Banfield J.F."/>
        </authorList>
    </citation>
    <scope>NUCLEOTIDE SEQUENCE [LARGE SCALE GENOMIC DNA]</scope>
    <source>
        <strain evidence="9">CG22_combo_CG10-13_8_21_14_all_37_9</strain>
    </source>
</reference>
<dbReference type="PANTHER" id="PTHR14969:SF62">
    <property type="entry name" value="DECAPRENYLPHOSPHORYL-5-PHOSPHORIBOSE PHOSPHATASE RV3807C-RELATED"/>
    <property type="match status" value="1"/>
</dbReference>
<feature type="transmembrane region" description="Helical" evidence="7">
    <location>
        <begin position="51"/>
        <end position="73"/>
    </location>
</feature>
<organism evidence="9 10">
    <name type="scientific">Candidatus Vogelbacteria bacterium CG22_combo_CG10-13_8_21_14_all_37_9</name>
    <dbReference type="NCBI Taxonomy" id="1975046"/>
    <lineage>
        <taxon>Bacteria</taxon>
        <taxon>Candidatus Vogeliibacteriota</taxon>
    </lineage>
</organism>